<comment type="similarity">
    <text evidence="7 8">Belongs to the RNA polymerase beta' chain family.</text>
</comment>
<keyword evidence="12" id="KW-1185">Reference proteome</keyword>
<evidence type="ECO:0000259" key="10">
    <source>
        <dbReference type="SMART" id="SM00663"/>
    </source>
</evidence>
<sequence length="1447" mass="160770">MSSSSIGDTNYDRINDYASVKISLARPHDIRSWSFGEVKKPETINYRTYRPEKDGLFCERIFGPEKDWECACGKYRGMKYKGMICDRCGVKVTHSRVRRKRMGHIELAAPVVHIWFFKAMPSRLGNLLDMKTSSLEKVIYFQDYVVVNPGTTDLEREQLLTEEEYRDARAQYGEGSFEADMGAEAVRKLLGGLDLVKLSEELRKNLFETNSKQKKKDLINRLKIVESIRDSDNRPEWMVLDVVPVIPPDLRPLVLLDSGNFATSDLNDLYRRIINRNNRLRKLVDLNAPEVIIRNEKRMLQQSVDALFDNNRCKRPVLGSSNRPLKSLTDMIKGKQGRFRENLLGKRVDYSARSVIVVGPRLRLHQCGLPKKIALELYQPFIIRKLKELGHADTIKSAKKMLERKDEEVWDILESAIQNHPVMLNRAPTLHRMGIMAFEPVLVEGNAIHLHPLVCKGFNADFDGDQMAVHLPLSIEAQVEAHTLLLSPHNIFAPSNGRPIMSPSQDMVMGCYYVTVELPGLLGEGMIFSSVAEAEMAFSMGKIHLHARVKVRLPPWQKLKTEGEEKLKGGAIIQTTYGRMVFNNILPKGMDFYNKAMKGSDLASCISDCYQALGRKPTIQLLDDMMQLGFREAMRSGLSFATDDLVTPDSKVTHISDAEKKVMRFKKLYERGVITEKERYNQVLDTWTHAREAITSEMREAMRTDDRGGHGYVNPVYLMADSGARGGIEQIRQLAGMRGLMAKPTGEIIETPIKSNFREGLTVLEYFSSTHGARKGLADTALKTADSGYLTRKLADVAQNVVVTTFDCGTTQGITKGTIYRGEKVEVKLSAAIHGRVSRQSIVNPITDESIVKENELITPEIAKRIEDMGLEKIQVRSSMTCEAPLGVCRLCYGMDLATGSMVEEGMAVGIIAAQSIGEPGTQLTMRTFHIGGTHTGQVEEHETKSKRDGIVKLTRIRSAKNEDGQDVVLTRNGEITLLDAKGRELEKYDVPNGAILKIQENETVKAGQVLLEWDPHSIPILAEVAGKVRYEDVVEGETLRVEKDNSGNMRRMIMDHKGELHPQIVIEDSEGKPVEVYYLPERAHIVVEEGKIVKAGSVLGKTPREATGIADITGGLPRVTEIFEARKPKDPAVMAEVDGIVEILQEKRRGKRTIIVRSESGIEREHLVPHGKRFLVHAGDHVKAGQALVDGPLVPHDILRISGEEALQQYLLHEIQGVYRSQRVEINDKHIEIIVARMLRKVRIETSGDTNLLPGLVMDRFDFRSVNTNLSKCLKISDKGDADFAEGAIVPKEAIEQTNSGIDALGGKTARGVKPKSATASTQLLGITKAAVQSSSFISAASFQETTKVLTEAALAGKVDHLVGLKENVILGHLIPAGTGFRAFQDSEVRYRPEALQAMSLEKDKTLESAFPLLQQGDTNGNAAATTAGSKSGSNALETLLGGGKD</sequence>
<dbReference type="GO" id="GO:0006351">
    <property type="term" value="P:DNA-templated transcription"/>
    <property type="evidence" value="ECO:0007669"/>
    <property type="project" value="UniProtKB-UniRule"/>
</dbReference>
<dbReference type="GO" id="GO:0003899">
    <property type="term" value="F:DNA-directed RNA polymerase activity"/>
    <property type="evidence" value="ECO:0007669"/>
    <property type="project" value="UniProtKB-UniRule"/>
</dbReference>
<feature type="binding site" evidence="7">
    <location>
        <position position="892"/>
    </location>
    <ligand>
        <name>Zn(2+)</name>
        <dbReference type="ChEBI" id="CHEBI:29105"/>
        <label>2</label>
    </ligand>
</feature>
<evidence type="ECO:0000256" key="8">
    <source>
        <dbReference type="RuleBase" id="RU004279"/>
    </source>
</evidence>
<dbReference type="Gene3D" id="2.40.50.100">
    <property type="match status" value="3"/>
</dbReference>
<dbReference type="InterPro" id="IPR007066">
    <property type="entry name" value="RNA_pol_Rpb1_3"/>
</dbReference>
<keyword evidence="3 7" id="KW-0548">Nucleotidyltransferase</keyword>
<keyword evidence="7" id="KW-0862">Zinc</keyword>
<dbReference type="InterPro" id="IPR006592">
    <property type="entry name" value="RNA_pol_N"/>
</dbReference>
<comment type="cofactor">
    <cofactor evidence="7">
        <name>Zn(2+)</name>
        <dbReference type="ChEBI" id="CHEBI:29105"/>
    </cofactor>
    <text evidence="7">Binds 2 Zn(2+) ions per subunit.</text>
</comment>
<dbReference type="Pfam" id="PF00623">
    <property type="entry name" value="RNA_pol_Rpb1_2"/>
    <property type="match status" value="1"/>
</dbReference>
<keyword evidence="7" id="KW-0460">Magnesium</keyword>
<comment type="cofactor">
    <cofactor evidence="7">
        <name>Mg(2+)</name>
        <dbReference type="ChEBI" id="CHEBI:18420"/>
    </cofactor>
    <text evidence="7">Binds 1 Mg(2+) ion per subunit.</text>
</comment>
<dbReference type="Gene3D" id="1.10.1790.20">
    <property type="match status" value="1"/>
</dbReference>
<keyword evidence="4 7" id="KW-0479">Metal-binding</keyword>
<dbReference type="InterPro" id="IPR044893">
    <property type="entry name" value="RNA_pol_Rpb1_clamp_domain"/>
</dbReference>
<dbReference type="Pfam" id="PF04997">
    <property type="entry name" value="RNA_pol_Rpb1_1"/>
    <property type="match status" value="1"/>
</dbReference>
<evidence type="ECO:0000256" key="5">
    <source>
        <dbReference type="ARBA" id="ARBA00023163"/>
    </source>
</evidence>
<dbReference type="InterPro" id="IPR042102">
    <property type="entry name" value="RNA_pol_Rpb1_3_sf"/>
</dbReference>
<feature type="binding site" evidence="7">
    <location>
        <position position="70"/>
    </location>
    <ligand>
        <name>Zn(2+)</name>
        <dbReference type="ChEBI" id="CHEBI:29105"/>
        <label>1</label>
    </ligand>
</feature>
<feature type="binding site" evidence="7">
    <location>
        <position position="72"/>
    </location>
    <ligand>
        <name>Zn(2+)</name>
        <dbReference type="ChEBI" id="CHEBI:29105"/>
        <label>1</label>
    </ligand>
</feature>
<dbReference type="InterPro" id="IPR007080">
    <property type="entry name" value="RNA_pol_Rpb1_1"/>
</dbReference>
<dbReference type="OrthoDB" id="9815296at2"/>
<keyword evidence="5 7" id="KW-0804">Transcription</keyword>
<dbReference type="InterPro" id="IPR007083">
    <property type="entry name" value="RNA_pol_Rpb1_4"/>
</dbReference>
<evidence type="ECO:0000256" key="6">
    <source>
        <dbReference type="ARBA" id="ARBA00048552"/>
    </source>
</evidence>
<dbReference type="HAMAP" id="MF_01322">
    <property type="entry name" value="RNApol_bact_RpoC"/>
    <property type="match status" value="1"/>
</dbReference>
<name>A0A517YJV5_9BACT</name>
<dbReference type="InterPro" id="IPR007081">
    <property type="entry name" value="RNA_pol_Rpb1_5"/>
</dbReference>
<feature type="region of interest" description="Disordered" evidence="9">
    <location>
        <begin position="1419"/>
        <end position="1447"/>
    </location>
</feature>
<dbReference type="RefSeq" id="WP_145096088.1">
    <property type="nucleotide sequence ID" value="NZ_CP036274.1"/>
</dbReference>
<feature type="binding site" evidence="7">
    <location>
        <position position="85"/>
    </location>
    <ligand>
        <name>Zn(2+)</name>
        <dbReference type="ChEBI" id="CHEBI:29105"/>
        <label>1</label>
    </ligand>
</feature>
<protein>
    <recommendedName>
        <fullName evidence="7">DNA-directed RNA polymerase subunit beta'</fullName>
        <shortName evidence="7">RNAP subunit beta'</shortName>
        <ecNumber evidence="7">2.7.7.6</ecNumber>
    </recommendedName>
    <alternativeName>
        <fullName evidence="7">RNA polymerase subunit beta'</fullName>
    </alternativeName>
    <alternativeName>
        <fullName evidence="7">Transcriptase subunit beta'</fullName>
    </alternativeName>
</protein>
<dbReference type="SUPFAM" id="SSF64484">
    <property type="entry name" value="beta and beta-prime subunits of DNA dependent RNA-polymerase"/>
    <property type="match status" value="1"/>
</dbReference>
<feature type="binding site" evidence="7">
    <location>
        <position position="465"/>
    </location>
    <ligand>
        <name>Mg(2+)</name>
        <dbReference type="ChEBI" id="CHEBI:18420"/>
    </ligand>
</feature>
<evidence type="ECO:0000256" key="9">
    <source>
        <dbReference type="SAM" id="MobiDB-lite"/>
    </source>
</evidence>
<feature type="binding site" evidence="7">
    <location>
        <position position="461"/>
    </location>
    <ligand>
        <name>Mg(2+)</name>
        <dbReference type="ChEBI" id="CHEBI:18420"/>
    </ligand>
</feature>
<comment type="catalytic activity">
    <reaction evidence="6 7 8">
        <text>RNA(n) + a ribonucleoside 5'-triphosphate = RNA(n+1) + diphosphate</text>
        <dbReference type="Rhea" id="RHEA:21248"/>
        <dbReference type="Rhea" id="RHEA-COMP:14527"/>
        <dbReference type="Rhea" id="RHEA-COMP:17342"/>
        <dbReference type="ChEBI" id="CHEBI:33019"/>
        <dbReference type="ChEBI" id="CHEBI:61557"/>
        <dbReference type="ChEBI" id="CHEBI:140395"/>
        <dbReference type="EC" id="2.7.7.6"/>
    </reaction>
</comment>
<organism evidence="11 12">
    <name type="scientific">Anatilimnocola aggregata</name>
    <dbReference type="NCBI Taxonomy" id="2528021"/>
    <lineage>
        <taxon>Bacteria</taxon>
        <taxon>Pseudomonadati</taxon>
        <taxon>Planctomycetota</taxon>
        <taxon>Planctomycetia</taxon>
        <taxon>Pirellulales</taxon>
        <taxon>Pirellulaceae</taxon>
        <taxon>Anatilimnocola</taxon>
    </lineage>
</organism>
<dbReference type="InterPro" id="IPR038120">
    <property type="entry name" value="Rpb1_funnel_sf"/>
</dbReference>
<dbReference type="SMART" id="SM00663">
    <property type="entry name" value="RPOLA_N"/>
    <property type="match status" value="1"/>
</dbReference>
<gene>
    <name evidence="7 11" type="primary">rpoC</name>
    <name evidence="11" type="ORF">ETAA8_56500</name>
</gene>
<evidence type="ECO:0000313" key="11">
    <source>
        <dbReference type="EMBL" id="QDU30505.1"/>
    </source>
</evidence>
<evidence type="ECO:0000313" key="12">
    <source>
        <dbReference type="Proteomes" id="UP000315017"/>
    </source>
</evidence>
<keyword evidence="1 7" id="KW-0240">DNA-directed RNA polymerase</keyword>
<dbReference type="KEGG" id="aagg:ETAA8_56500"/>
<dbReference type="PANTHER" id="PTHR19376:SF54">
    <property type="entry name" value="DNA-DIRECTED RNA POLYMERASE SUBUNIT BETA"/>
    <property type="match status" value="1"/>
</dbReference>
<dbReference type="GO" id="GO:0008270">
    <property type="term" value="F:zinc ion binding"/>
    <property type="evidence" value="ECO:0007669"/>
    <property type="project" value="UniProtKB-UniRule"/>
</dbReference>
<feature type="binding site" evidence="7">
    <location>
        <position position="889"/>
    </location>
    <ligand>
        <name>Zn(2+)</name>
        <dbReference type="ChEBI" id="CHEBI:29105"/>
        <label>2</label>
    </ligand>
</feature>
<dbReference type="InterPro" id="IPR012754">
    <property type="entry name" value="DNA-dir_RpoC_beta_prime_bact"/>
</dbReference>
<accession>A0A517YJV5</accession>
<dbReference type="InterPro" id="IPR045867">
    <property type="entry name" value="DNA-dir_RpoC_beta_prime"/>
</dbReference>
<dbReference type="Gene3D" id="1.10.40.90">
    <property type="match status" value="1"/>
</dbReference>
<feature type="compositionally biased region" description="Low complexity" evidence="9">
    <location>
        <begin position="1420"/>
        <end position="1437"/>
    </location>
</feature>
<dbReference type="GO" id="GO:0000428">
    <property type="term" value="C:DNA-directed RNA polymerase complex"/>
    <property type="evidence" value="ECO:0007669"/>
    <property type="project" value="UniProtKB-KW"/>
</dbReference>
<feature type="binding site" evidence="7">
    <location>
        <position position="88"/>
    </location>
    <ligand>
        <name>Zn(2+)</name>
        <dbReference type="ChEBI" id="CHEBI:29105"/>
        <label>1</label>
    </ligand>
</feature>
<dbReference type="Gene3D" id="1.10.150.390">
    <property type="match status" value="1"/>
</dbReference>
<dbReference type="CDD" id="cd01609">
    <property type="entry name" value="RNAP_beta'_N"/>
    <property type="match status" value="1"/>
</dbReference>
<dbReference type="Pfam" id="PF04998">
    <property type="entry name" value="RNA_pol_Rpb1_5"/>
    <property type="match status" value="1"/>
</dbReference>
<evidence type="ECO:0000256" key="3">
    <source>
        <dbReference type="ARBA" id="ARBA00022695"/>
    </source>
</evidence>
<evidence type="ECO:0000256" key="7">
    <source>
        <dbReference type="HAMAP-Rule" id="MF_01322"/>
    </source>
</evidence>
<feature type="domain" description="RNA polymerase N-terminal" evidence="10">
    <location>
        <begin position="236"/>
        <end position="515"/>
    </location>
</feature>
<dbReference type="Gene3D" id="1.10.132.30">
    <property type="match status" value="1"/>
</dbReference>
<dbReference type="Pfam" id="PF05000">
    <property type="entry name" value="RNA_pol_Rpb1_4"/>
    <property type="match status" value="1"/>
</dbReference>
<dbReference type="CDD" id="cd02655">
    <property type="entry name" value="RNAP_beta'_C"/>
    <property type="match status" value="1"/>
</dbReference>
<keyword evidence="2 7" id="KW-0808">Transferase</keyword>
<dbReference type="Gene3D" id="2.40.40.20">
    <property type="match status" value="1"/>
</dbReference>
<dbReference type="GO" id="GO:0000287">
    <property type="term" value="F:magnesium ion binding"/>
    <property type="evidence" value="ECO:0007669"/>
    <property type="project" value="UniProtKB-UniRule"/>
</dbReference>
<dbReference type="InterPro" id="IPR000722">
    <property type="entry name" value="RNA_pol_asu"/>
</dbReference>
<comment type="function">
    <text evidence="7 8">DNA-dependent RNA polymerase catalyzes the transcription of DNA into RNA using the four ribonucleoside triphosphates as substrates.</text>
</comment>
<dbReference type="NCBIfam" id="TIGR02386">
    <property type="entry name" value="rpoC_TIGR"/>
    <property type="match status" value="1"/>
</dbReference>
<reference evidence="11 12" key="1">
    <citation type="submission" date="2019-02" db="EMBL/GenBank/DDBJ databases">
        <title>Deep-cultivation of Planctomycetes and their phenomic and genomic characterization uncovers novel biology.</title>
        <authorList>
            <person name="Wiegand S."/>
            <person name="Jogler M."/>
            <person name="Boedeker C."/>
            <person name="Pinto D."/>
            <person name="Vollmers J."/>
            <person name="Rivas-Marin E."/>
            <person name="Kohn T."/>
            <person name="Peeters S.H."/>
            <person name="Heuer A."/>
            <person name="Rast P."/>
            <person name="Oberbeckmann S."/>
            <person name="Bunk B."/>
            <person name="Jeske O."/>
            <person name="Meyerdierks A."/>
            <person name="Storesund J.E."/>
            <person name="Kallscheuer N."/>
            <person name="Luecker S."/>
            <person name="Lage O.M."/>
            <person name="Pohl T."/>
            <person name="Merkel B.J."/>
            <person name="Hornburger P."/>
            <person name="Mueller R.-W."/>
            <person name="Bruemmer F."/>
            <person name="Labrenz M."/>
            <person name="Spormann A.M."/>
            <person name="Op den Camp H."/>
            <person name="Overmann J."/>
            <person name="Amann R."/>
            <person name="Jetten M.S.M."/>
            <person name="Mascher T."/>
            <person name="Medema M.H."/>
            <person name="Devos D.P."/>
            <person name="Kaster A.-K."/>
            <person name="Ovreas L."/>
            <person name="Rohde M."/>
            <person name="Galperin M.Y."/>
            <person name="Jogler C."/>
        </authorList>
    </citation>
    <scope>NUCLEOTIDE SEQUENCE [LARGE SCALE GENOMIC DNA]</scope>
    <source>
        <strain evidence="11 12">ETA_A8</strain>
    </source>
</reference>
<evidence type="ECO:0000256" key="1">
    <source>
        <dbReference type="ARBA" id="ARBA00022478"/>
    </source>
</evidence>
<feature type="binding site" evidence="7">
    <location>
        <position position="882"/>
    </location>
    <ligand>
        <name>Zn(2+)</name>
        <dbReference type="ChEBI" id="CHEBI:29105"/>
        <label>2</label>
    </ligand>
</feature>
<dbReference type="GO" id="GO:0003677">
    <property type="term" value="F:DNA binding"/>
    <property type="evidence" value="ECO:0007669"/>
    <property type="project" value="UniProtKB-UniRule"/>
</dbReference>
<feature type="binding site" evidence="7">
    <location>
        <position position="808"/>
    </location>
    <ligand>
        <name>Zn(2+)</name>
        <dbReference type="ChEBI" id="CHEBI:29105"/>
        <label>2</label>
    </ligand>
</feature>
<dbReference type="Proteomes" id="UP000315017">
    <property type="component" value="Chromosome"/>
</dbReference>
<dbReference type="Gene3D" id="1.10.274.100">
    <property type="entry name" value="RNA polymerase Rpb1, domain 3"/>
    <property type="match status" value="1"/>
</dbReference>
<dbReference type="EC" id="2.7.7.6" evidence="7"/>
<evidence type="ECO:0000256" key="4">
    <source>
        <dbReference type="ARBA" id="ARBA00022723"/>
    </source>
</evidence>
<comment type="subunit">
    <text evidence="7">The RNAP catalytic core consists of 2 alpha, 1 beta, 1 beta' and 1 omega subunit. When a sigma factor is associated with the core the holoenzyme is formed, which can initiate transcription.</text>
</comment>
<dbReference type="PANTHER" id="PTHR19376">
    <property type="entry name" value="DNA-DIRECTED RNA POLYMERASE"/>
    <property type="match status" value="1"/>
</dbReference>
<feature type="binding site" evidence="7">
    <location>
        <position position="463"/>
    </location>
    <ligand>
        <name>Mg(2+)</name>
        <dbReference type="ChEBI" id="CHEBI:18420"/>
    </ligand>
</feature>
<dbReference type="Pfam" id="PF04983">
    <property type="entry name" value="RNA_pol_Rpb1_3"/>
    <property type="match status" value="1"/>
</dbReference>
<dbReference type="Gene3D" id="4.10.860.120">
    <property type="entry name" value="RNA polymerase II, clamp domain"/>
    <property type="match status" value="1"/>
</dbReference>
<evidence type="ECO:0000256" key="2">
    <source>
        <dbReference type="ARBA" id="ARBA00022679"/>
    </source>
</evidence>
<proteinExistence type="inferred from homology"/>
<dbReference type="EMBL" id="CP036274">
    <property type="protein sequence ID" value="QDU30505.1"/>
    <property type="molecule type" value="Genomic_DNA"/>
</dbReference>